<evidence type="ECO:0000313" key="2">
    <source>
        <dbReference type="Proteomes" id="UP000244932"/>
    </source>
</evidence>
<dbReference type="PANTHER" id="PTHR12993">
    <property type="entry name" value="N-ACETYLGLUCOSAMINYL-PHOSPHATIDYLINOSITOL DE-N-ACETYLASE-RELATED"/>
    <property type="match status" value="1"/>
</dbReference>
<reference evidence="1 2" key="1">
    <citation type="submission" date="2018-03" db="EMBL/GenBank/DDBJ databases">
        <authorList>
            <person name="Keele B.F."/>
        </authorList>
    </citation>
    <scope>NUCLEOTIDE SEQUENCE [LARGE SCALE GENOMIC DNA]</scope>
    <source>
        <strain evidence="1 2">CeCT 8812</strain>
    </source>
</reference>
<dbReference type="InterPro" id="IPR003737">
    <property type="entry name" value="GlcNAc_PI_deacetylase-related"/>
</dbReference>
<dbReference type="Gene3D" id="3.40.50.10320">
    <property type="entry name" value="LmbE-like"/>
    <property type="match status" value="1"/>
</dbReference>
<keyword evidence="2" id="KW-1185">Reference proteome</keyword>
<accession>A0A2R8A828</accession>
<proteinExistence type="predicted"/>
<dbReference type="SUPFAM" id="SSF102588">
    <property type="entry name" value="LmbE-like"/>
    <property type="match status" value="1"/>
</dbReference>
<dbReference type="EMBL" id="OMKW01000001">
    <property type="protein sequence ID" value="SPF28188.1"/>
    <property type="molecule type" value="Genomic_DNA"/>
</dbReference>
<name>A0A2R8A828_9RHOB</name>
<dbReference type="AlphaFoldDB" id="A0A2R8A828"/>
<dbReference type="PANTHER" id="PTHR12993:SF11">
    <property type="entry name" value="N-ACETYLGLUCOSAMINYL-PHOSPHATIDYLINOSITOL DE-N-ACETYLASE"/>
    <property type="match status" value="1"/>
</dbReference>
<protein>
    <submittedName>
        <fullName evidence="1">N-acetyl-alpha-D-glucosaminyl L-malate deacetylase 1</fullName>
        <ecNumber evidence="1">3.5.1.-</ecNumber>
    </submittedName>
</protein>
<dbReference type="RefSeq" id="WP_108780917.1">
    <property type="nucleotide sequence ID" value="NZ_OMKW01000001.1"/>
</dbReference>
<dbReference type="EC" id="3.5.1.-" evidence="1"/>
<organism evidence="1 2">
    <name type="scientific">Pontivivens insulae</name>
    <dbReference type="NCBI Taxonomy" id="1639689"/>
    <lineage>
        <taxon>Bacteria</taxon>
        <taxon>Pseudomonadati</taxon>
        <taxon>Pseudomonadota</taxon>
        <taxon>Alphaproteobacteria</taxon>
        <taxon>Rhodobacterales</taxon>
        <taxon>Paracoccaceae</taxon>
        <taxon>Pontivivens</taxon>
    </lineage>
</organism>
<sequence length="226" mass="25076">MSNNSLLVVVAHGDDEVLGAGGVMAKRAAAGDRVSVVILADGVGSRNTSTFEAERARRRDAARAACEILGAQPPLFHEFPDNRMDTVALLDIAQVIEQHIADMTPSWIITHHDSDVNIDHKRTHLACQAACRPQSGHPVRRLMYCEVASSTEWRTQGAETLFQPNWFEDISQFMRQKQAALAAYAEEMREWPHPRSYQGVEALNTWRGAMVGVDRAEAFQLGRQIG</sequence>
<dbReference type="OrthoDB" id="9790023at2"/>
<dbReference type="Proteomes" id="UP000244932">
    <property type="component" value="Unassembled WGS sequence"/>
</dbReference>
<dbReference type="InterPro" id="IPR024078">
    <property type="entry name" value="LmbE-like_dom_sf"/>
</dbReference>
<evidence type="ECO:0000313" key="1">
    <source>
        <dbReference type="EMBL" id="SPF28188.1"/>
    </source>
</evidence>
<dbReference type="GO" id="GO:0016811">
    <property type="term" value="F:hydrolase activity, acting on carbon-nitrogen (but not peptide) bonds, in linear amides"/>
    <property type="evidence" value="ECO:0007669"/>
    <property type="project" value="TreeGrafter"/>
</dbReference>
<gene>
    <name evidence="1" type="primary">bshB1</name>
    <name evidence="1" type="ORF">POI8812_00486</name>
</gene>
<keyword evidence="1" id="KW-0378">Hydrolase</keyword>
<dbReference type="Pfam" id="PF02585">
    <property type="entry name" value="PIG-L"/>
    <property type="match status" value="1"/>
</dbReference>